<dbReference type="Proteomes" id="UP000325315">
    <property type="component" value="Unassembled WGS sequence"/>
</dbReference>
<accession>A0A5B6WSZ4</accession>
<gene>
    <name evidence="1" type="ORF">EPI10_006063</name>
</gene>
<comment type="caution">
    <text evidence="1">The sequence shown here is derived from an EMBL/GenBank/DDBJ whole genome shotgun (WGS) entry which is preliminary data.</text>
</comment>
<sequence length="91" mass="10486">MTDMNLHQREATEINCDNQSVVAIRKNPVFHGKTKHSKVRFHIVREVEQSQEIKLVHCISEDQSIDILTKPLGVSRFENLRARLEACSMEA</sequence>
<reference evidence="1" key="1">
    <citation type="submission" date="2019-08" db="EMBL/GenBank/DDBJ databases">
        <authorList>
            <person name="Liu F."/>
        </authorList>
    </citation>
    <scope>NUCLEOTIDE SEQUENCE [LARGE SCALE GENOMIC DNA]</scope>
    <source>
        <strain evidence="1">PA1801</strain>
        <tissue evidence="1">Leaf</tissue>
    </source>
</reference>
<dbReference type="OrthoDB" id="2551793at2759"/>
<evidence type="ECO:0000313" key="2">
    <source>
        <dbReference type="Proteomes" id="UP000325315"/>
    </source>
</evidence>
<dbReference type="AlphaFoldDB" id="A0A5B6WSZ4"/>
<dbReference type="EMBL" id="SMMG02000002">
    <property type="protein sequence ID" value="KAA3483942.1"/>
    <property type="molecule type" value="Genomic_DNA"/>
</dbReference>
<name>A0A5B6WSZ4_9ROSI</name>
<dbReference type="CDD" id="cd09272">
    <property type="entry name" value="RNase_HI_RT_Ty1"/>
    <property type="match status" value="1"/>
</dbReference>
<evidence type="ECO:0000313" key="1">
    <source>
        <dbReference type="EMBL" id="KAA3483942.1"/>
    </source>
</evidence>
<keyword evidence="2" id="KW-1185">Reference proteome</keyword>
<protein>
    <submittedName>
        <fullName evidence="1">Chitinase 1-like</fullName>
    </submittedName>
</protein>
<proteinExistence type="predicted"/>
<organism evidence="1 2">
    <name type="scientific">Gossypium australe</name>
    <dbReference type="NCBI Taxonomy" id="47621"/>
    <lineage>
        <taxon>Eukaryota</taxon>
        <taxon>Viridiplantae</taxon>
        <taxon>Streptophyta</taxon>
        <taxon>Embryophyta</taxon>
        <taxon>Tracheophyta</taxon>
        <taxon>Spermatophyta</taxon>
        <taxon>Magnoliopsida</taxon>
        <taxon>eudicotyledons</taxon>
        <taxon>Gunneridae</taxon>
        <taxon>Pentapetalae</taxon>
        <taxon>rosids</taxon>
        <taxon>malvids</taxon>
        <taxon>Malvales</taxon>
        <taxon>Malvaceae</taxon>
        <taxon>Malvoideae</taxon>
        <taxon>Gossypium</taxon>
    </lineage>
</organism>